<dbReference type="AlphaFoldDB" id="A0A8J2JV48"/>
<evidence type="ECO:0000313" key="2">
    <source>
        <dbReference type="EMBL" id="CAG7728003.1"/>
    </source>
</evidence>
<keyword evidence="1" id="KW-0472">Membrane</keyword>
<proteinExistence type="predicted"/>
<name>A0A8J2JV48_9HEXA</name>
<evidence type="ECO:0000256" key="1">
    <source>
        <dbReference type="SAM" id="Phobius"/>
    </source>
</evidence>
<sequence>MNREILQNAIGKYRKLTTHRDNDIKTVAKWIYSWKWKFTASNAFRVNHGVLPGIAGTVLTYFVILFQLELSENNRN</sequence>
<evidence type="ECO:0000313" key="3">
    <source>
        <dbReference type="Proteomes" id="UP000708208"/>
    </source>
</evidence>
<keyword evidence="3" id="KW-1185">Reference proteome</keyword>
<protein>
    <submittedName>
        <fullName evidence="2">Uncharacterized protein</fullName>
    </submittedName>
</protein>
<comment type="caution">
    <text evidence="2">The sequence shown here is derived from an EMBL/GenBank/DDBJ whole genome shotgun (WGS) entry which is preliminary data.</text>
</comment>
<dbReference type="Proteomes" id="UP000708208">
    <property type="component" value="Unassembled WGS sequence"/>
</dbReference>
<dbReference type="OrthoDB" id="6366728at2759"/>
<gene>
    <name evidence="2" type="ORF">AFUS01_LOCUS16815</name>
</gene>
<reference evidence="2" key="1">
    <citation type="submission" date="2021-06" db="EMBL/GenBank/DDBJ databases">
        <authorList>
            <person name="Hodson N. C."/>
            <person name="Mongue J. A."/>
            <person name="Jaron S. K."/>
        </authorList>
    </citation>
    <scope>NUCLEOTIDE SEQUENCE</scope>
</reference>
<dbReference type="EMBL" id="CAJVCH010156815">
    <property type="protein sequence ID" value="CAG7728003.1"/>
    <property type="molecule type" value="Genomic_DNA"/>
</dbReference>
<organism evidence="2 3">
    <name type="scientific">Allacma fusca</name>
    <dbReference type="NCBI Taxonomy" id="39272"/>
    <lineage>
        <taxon>Eukaryota</taxon>
        <taxon>Metazoa</taxon>
        <taxon>Ecdysozoa</taxon>
        <taxon>Arthropoda</taxon>
        <taxon>Hexapoda</taxon>
        <taxon>Collembola</taxon>
        <taxon>Symphypleona</taxon>
        <taxon>Sminthuridae</taxon>
        <taxon>Allacma</taxon>
    </lineage>
</organism>
<keyword evidence="1" id="KW-0812">Transmembrane</keyword>
<keyword evidence="1" id="KW-1133">Transmembrane helix</keyword>
<feature type="transmembrane region" description="Helical" evidence="1">
    <location>
        <begin position="50"/>
        <end position="68"/>
    </location>
</feature>
<accession>A0A8J2JV48</accession>